<feature type="domain" description="CCA-adding enzyme C-terminal" evidence="12">
    <location>
        <begin position="229"/>
        <end position="370"/>
    </location>
</feature>
<keyword evidence="2 9" id="KW-0808">Transferase</keyword>
<evidence type="ECO:0000256" key="5">
    <source>
        <dbReference type="ARBA" id="ARBA00022723"/>
    </source>
</evidence>
<proteinExistence type="inferred from homology"/>
<dbReference type="SUPFAM" id="SSF81301">
    <property type="entry name" value="Nucleotidyltransferase"/>
    <property type="match status" value="1"/>
</dbReference>
<keyword evidence="6" id="KW-0547">Nucleotide-binding</keyword>
<gene>
    <name evidence="13" type="ORF">NDM98_01730</name>
</gene>
<evidence type="ECO:0000256" key="7">
    <source>
        <dbReference type="ARBA" id="ARBA00022842"/>
    </source>
</evidence>
<evidence type="ECO:0000259" key="10">
    <source>
        <dbReference type="Pfam" id="PF01743"/>
    </source>
</evidence>
<keyword evidence="4 13" id="KW-0548">Nucleotidyltransferase</keyword>
<dbReference type="Gene3D" id="1.20.58.560">
    <property type="match status" value="1"/>
</dbReference>
<evidence type="ECO:0000259" key="11">
    <source>
        <dbReference type="Pfam" id="PF12627"/>
    </source>
</evidence>
<evidence type="ECO:0000256" key="3">
    <source>
        <dbReference type="ARBA" id="ARBA00022694"/>
    </source>
</evidence>
<dbReference type="PANTHER" id="PTHR46173:SF1">
    <property type="entry name" value="CCA TRNA NUCLEOTIDYLTRANSFERASE 1, MITOCHONDRIAL"/>
    <property type="match status" value="1"/>
</dbReference>
<comment type="caution">
    <text evidence="13">The sequence shown here is derived from an EMBL/GenBank/DDBJ whole genome shotgun (WGS) entry which is preliminary data.</text>
</comment>
<evidence type="ECO:0000313" key="14">
    <source>
        <dbReference type="Proteomes" id="UP001203665"/>
    </source>
</evidence>
<dbReference type="InterPro" id="IPR050264">
    <property type="entry name" value="Bact_CCA-adding_enz_type3_sf"/>
</dbReference>
<accession>A0ABT0XEN4</accession>
<dbReference type="Proteomes" id="UP001203665">
    <property type="component" value="Unassembled WGS sequence"/>
</dbReference>
<dbReference type="Pfam" id="PF13735">
    <property type="entry name" value="tRNA_NucTran2_2"/>
    <property type="match status" value="1"/>
</dbReference>
<dbReference type="EMBL" id="JAMQJY010000001">
    <property type="protein sequence ID" value="MCM2674358.1"/>
    <property type="molecule type" value="Genomic_DNA"/>
</dbReference>
<comment type="cofactor">
    <cofactor evidence="1">
        <name>Mg(2+)</name>
        <dbReference type="ChEBI" id="CHEBI:18420"/>
    </cofactor>
</comment>
<evidence type="ECO:0000256" key="8">
    <source>
        <dbReference type="ARBA" id="ARBA00022884"/>
    </source>
</evidence>
<evidence type="ECO:0000256" key="6">
    <source>
        <dbReference type="ARBA" id="ARBA00022741"/>
    </source>
</evidence>
<evidence type="ECO:0000313" key="13">
    <source>
        <dbReference type="EMBL" id="MCM2674358.1"/>
    </source>
</evidence>
<keyword evidence="5" id="KW-0479">Metal-binding</keyword>
<feature type="domain" description="tRNA nucleotidyltransferase/poly(A) polymerase RNA and SrmB- binding" evidence="11">
    <location>
        <begin position="151"/>
        <end position="209"/>
    </location>
</feature>
<dbReference type="SUPFAM" id="SSF81891">
    <property type="entry name" value="Poly A polymerase C-terminal region-like"/>
    <property type="match status" value="1"/>
</dbReference>
<sequence length="379" mass="44458">MLGKQEADNVIHQLHKDGHRAYFVGGAVRDELLQRHSSDIDITTSAKPAEICLLFARAHQMNTQHQTVLVRSGNIQVEVTTERGGSLEDDLLHRDFTMNAMAKTVDGTLIDPCNGQKDLQNRMIRSLHPKERMMEDPLRMLRAIRFVSELDFEIDPKLLSVLKQQAYLLKEVAQERVLQEWEKLLKGVATQKAFRYLKRTTLFRYLPGFSLSNKEMEKLITMPKWDQPNESIFAWVLFLIWIDKDSEETLRMLLLSNEKKRQIKVRMQLFYTRQTEQLDDWMLYQSGFDVAQDVEEIRRILGLDSIEPDHISKRWDALPIQSRQELCISGRDLLKSQQQAGPWIKQELEWLEYQVINCGLHNAKQDLLQCIERKRQDEK</sequence>
<dbReference type="InterPro" id="IPR043519">
    <property type="entry name" value="NT_sf"/>
</dbReference>
<dbReference type="EC" id="2.7.7.72" evidence="13"/>
<dbReference type="Gene3D" id="1.10.110.30">
    <property type="match status" value="1"/>
</dbReference>
<dbReference type="Pfam" id="PF12627">
    <property type="entry name" value="PolyA_pol_RNAbd"/>
    <property type="match status" value="1"/>
</dbReference>
<dbReference type="GO" id="GO:0004810">
    <property type="term" value="F:CCA tRNA nucleotidyltransferase activity"/>
    <property type="evidence" value="ECO:0007669"/>
    <property type="project" value="UniProtKB-EC"/>
</dbReference>
<keyword evidence="8 9" id="KW-0694">RNA-binding</keyword>
<reference evidence="13" key="1">
    <citation type="submission" date="2022-06" db="EMBL/GenBank/DDBJ databases">
        <title>Alkalicoccobacillus porphyridii sp. nov., isolated from a marine red alga, Porphyridium purpureum and reclassification of Shouchella plakortidis and Shouchella gibsonii as Alkalicoccobacillus plakortidis comb. nov. and Alkalicoccobacillus gibsonii comb. nov.</title>
        <authorList>
            <person name="Kim K.H."/>
            <person name="Lee J.K."/>
            <person name="Han D.M."/>
            <person name="Baek J.H."/>
            <person name="Jeon C.O."/>
        </authorList>
    </citation>
    <scope>NUCLEOTIDE SEQUENCE</scope>
    <source>
        <strain evidence="13">DSM 19153</strain>
    </source>
</reference>
<evidence type="ECO:0000256" key="4">
    <source>
        <dbReference type="ARBA" id="ARBA00022695"/>
    </source>
</evidence>
<evidence type="ECO:0000256" key="1">
    <source>
        <dbReference type="ARBA" id="ARBA00001946"/>
    </source>
</evidence>
<keyword evidence="7" id="KW-0460">Magnesium</keyword>
<name>A0ABT0XEN4_9BACI</name>
<dbReference type="InterPro" id="IPR032828">
    <property type="entry name" value="PolyA_RNA-bd"/>
</dbReference>
<evidence type="ECO:0000259" key="12">
    <source>
        <dbReference type="Pfam" id="PF13735"/>
    </source>
</evidence>
<feature type="domain" description="Poly A polymerase head" evidence="10">
    <location>
        <begin position="21"/>
        <end position="125"/>
    </location>
</feature>
<dbReference type="NCBIfam" id="NF009814">
    <property type="entry name" value="PRK13299.1"/>
    <property type="match status" value="1"/>
</dbReference>
<dbReference type="PANTHER" id="PTHR46173">
    <property type="entry name" value="CCA TRNA NUCLEOTIDYLTRANSFERASE 1, MITOCHONDRIAL"/>
    <property type="match status" value="1"/>
</dbReference>
<evidence type="ECO:0000256" key="9">
    <source>
        <dbReference type="RuleBase" id="RU003953"/>
    </source>
</evidence>
<evidence type="ECO:0000256" key="2">
    <source>
        <dbReference type="ARBA" id="ARBA00022679"/>
    </source>
</evidence>
<dbReference type="Pfam" id="PF01743">
    <property type="entry name" value="PolyA_pol"/>
    <property type="match status" value="1"/>
</dbReference>
<dbReference type="CDD" id="cd05398">
    <property type="entry name" value="NT_ClassII-CCAase"/>
    <property type="match status" value="1"/>
</dbReference>
<organism evidence="13 14">
    <name type="scientific">Alkalicoccobacillus plakortidis</name>
    <dbReference type="NCBI Taxonomy" id="444060"/>
    <lineage>
        <taxon>Bacteria</taxon>
        <taxon>Bacillati</taxon>
        <taxon>Bacillota</taxon>
        <taxon>Bacilli</taxon>
        <taxon>Bacillales</taxon>
        <taxon>Bacillaceae</taxon>
        <taxon>Alkalicoccobacillus</taxon>
    </lineage>
</organism>
<keyword evidence="3" id="KW-0819">tRNA processing</keyword>
<protein>
    <submittedName>
        <fullName evidence="13">CCA tRNA nucleotidyltransferase</fullName>
        <ecNumber evidence="13">2.7.7.72</ecNumber>
    </submittedName>
</protein>
<dbReference type="InterPro" id="IPR002646">
    <property type="entry name" value="PolA_pol_head_dom"/>
</dbReference>
<keyword evidence="14" id="KW-1185">Reference proteome</keyword>
<dbReference type="Gene3D" id="1.10.246.80">
    <property type="match status" value="1"/>
</dbReference>
<comment type="similarity">
    <text evidence="9">Belongs to the tRNA nucleotidyltransferase/poly(A) polymerase family.</text>
</comment>
<dbReference type="InterPro" id="IPR032810">
    <property type="entry name" value="CCA-adding_enz_C"/>
</dbReference>
<dbReference type="RefSeq" id="WP_251608875.1">
    <property type="nucleotide sequence ID" value="NZ_JAMQJY010000001.1"/>
</dbReference>
<dbReference type="Gene3D" id="3.30.460.10">
    <property type="entry name" value="Beta Polymerase, domain 2"/>
    <property type="match status" value="1"/>
</dbReference>